<dbReference type="AlphaFoldDB" id="A0A218YVY4"/>
<name>A0A218YVY4_9HELO</name>
<sequence length="261" mass="27270">MLPSTPLALRVSPSLRRASFLRHRTAPATTHSASDGPAHKSDWDAREAGPVIRSGMPFQTPYYGSPGKEISGASSMARGVKTAAAGVHGDGDGECQGGIQRLAGRSPQESAGENECRSDDQEQDGSEDGWGADAEGDLDVGPENGDGVFATTPSTPPPAPDPGSEPEPDPDPDPKPKTNHNAARRTTAPQRPKRLATAPAPRCSAQEIRDAGGSDGCTPDEAPRRIRRLQIAGVGRAARPRARPRRWGDGAEVSAGHDTEA</sequence>
<reference evidence="2 3" key="1">
    <citation type="submission" date="2017-04" db="EMBL/GenBank/DDBJ databases">
        <title>Draft genome sequence of Marssonina coronaria NL1: causal agent of apple blotch.</title>
        <authorList>
            <person name="Cheng Q."/>
        </authorList>
    </citation>
    <scope>NUCLEOTIDE SEQUENCE [LARGE SCALE GENOMIC DNA]</scope>
    <source>
        <strain evidence="2 3">NL1</strain>
    </source>
</reference>
<feature type="region of interest" description="Disordered" evidence="1">
    <location>
        <begin position="1"/>
        <end position="261"/>
    </location>
</feature>
<feature type="compositionally biased region" description="Basic and acidic residues" evidence="1">
    <location>
        <begin position="37"/>
        <end position="47"/>
    </location>
</feature>
<dbReference type="InParanoid" id="A0A218YVY4"/>
<feature type="compositionally biased region" description="Pro residues" evidence="1">
    <location>
        <begin position="154"/>
        <end position="163"/>
    </location>
</feature>
<comment type="caution">
    <text evidence="2">The sequence shown here is derived from an EMBL/GenBank/DDBJ whole genome shotgun (WGS) entry which is preliminary data.</text>
</comment>
<gene>
    <name evidence="2" type="ORF">B2J93_1577</name>
</gene>
<evidence type="ECO:0000313" key="3">
    <source>
        <dbReference type="Proteomes" id="UP000242519"/>
    </source>
</evidence>
<evidence type="ECO:0000256" key="1">
    <source>
        <dbReference type="SAM" id="MobiDB-lite"/>
    </source>
</evidence>
<organism evidence="2 3">
    <name type="scientific">Diplocarpon coronariae</name>
    <dbReference type="NCBI Taxonomy" id="2795749"/>
    <lineage>
        <taxon>Eukaryota</taxon>
        <taxon>Fungi</taxon>
        <taxon>Dikarya</taxon>
        <taxon>Ascomycota</taxon>
        <taxon>Pezizomycotina</taxon>
        <taxon>Leotiomycetes</taxon>
        <taxon>Helotiales</taxon>
        <taxon>Drepanopezizaceae</taxon>
        <taxon>Diplocarpon</taxon>
    </lineage>
</organism>
<protein>
    <submittedName>
        <fullName evidence="2">PDZ/DHR/GLGF domain-containing protein</fullName>
    </submittedName>
</protein>
<keyword evidence="3" id="KW-1185">Reference proteome</keyword>
<evidence type="ECO:0000313" key="2">
    <source>
        <dbReference type="EMBL" id="OWO99988.1"/>
    </source>
</evidence>
<dbReference type="EMBL" id="MZNU01000339">
    <property type="protein sequence ID" value="OWO99988.1"/>
    <property type="molecule type" value="Genomic_DNA"/>
</dbReference>
<accession>A0A218YVY4</accession>
<dbReference type="Proteomes" id="UP000242519">
    <property type="component" value="Unassembled WGS sequence"/>
</dbReference>
<proteinExistence type="predicted"/>